<keyword evidence="2" id="KW-0812">Transmembrane</keyword>
<evidence type="ECO:0000313" key="4">
    <source>
        <dbReference type="Proteomes" id="UP001208570"/>
    </source>
</evidence>
<feature type="compositionally biased region" description="Polar residues" evidence="1">
    <location>
        <begin position="221"/>
        <end position="237"/>
    </location>
</feature>
<name>A0AAD9NH94_9ANNE</name>
<organism evidence="3 4">
    <name type="scientific">Paralvinella palmiformis</name>
    <dbReference type="NCBI Taxonomy" id="53620"/>
    <lineage>
        <taxon>Eukaryota</taxon>
        <taxon>Metazoa</taxon>
        <taxon>Spiralia</taxon>
        <taxon>Lophotrochozoa</taxon>
        <taxon>Annelida</taxon>
        <taxon>Polychaeta</taxon>
        <taxon>Sedentaria</taxon>
        <taxon>Canalipalpata</taxon>
        <taxon>Terebellida</taxon>
        <taxon>Terebelliformia</taxon>
        <taxon>Alvinellidae</taxon>
        <taxon>Paralvinella</taxon>
    </lineage>
</organism>
<reference evidence="3" key="1">
    <citation type="journal article" date="2023" name="Mol. Biol. Evol.">
        <title>Third-Generation Sequencing Reveals the Adaptive Role of the Epigenome in Three Deep-Sea Polychaetes.</title>
        <authorList>
            <person name="Perez M."/>
            <person name="Aroh O."/>
            <person name="Sun Y."/>
            <person name="Lan Y."/>
            <person name="Juniper S.K."/>
            <person name="Young C.R."/>
            <person name="Angers B."/>
            <person name="Qian P.Y."/>
        </authorList>
    </citation>
    <scope>NUCLEOTIDE SEQUENCE</scope>
    <source>
        <strain evidence="3">P08H-3</strain>
    </source>
</reference>
<keyword evidence="2" id="KW-0472">Membrane</keyword>
<dbReference type="Proteomes" id="UP001208570">
    <property type="component" value="Unassembled WGS sequence"/>
</dbReference>
<dbReference type="EMBL" id="JAODUP010000016">
    <property type="protein sequence ID" value="KAK2168533.1"/>
    <property type="molecule type" value="Genomic_DNA"/>
</dbReference>
<accession>A0AAD9NH94</accession>
<dbReference type="AlphaFoldDB" id="A0AAD9NH94"/>
<feature type="compositionally biased region" description="Polar residues" evidence="1">
    <location>
        <begin position="180"/>
        <end position="189"/>
    </location>
</feature>
<feature type="region of interest" description="Disordered" evidence="1">
    <location>
        <begin position="169"/>
        <end position="263"/>
    </location>
</feature>
<keyword evidence="2" id="KW-1133">Transmembrane helix</keyword>
<evidence type="ECO:0000256" key="2">
    <source>
        <dbReference type="SAM" id="Phobius"/>
    </source>
</evidence>
<evidence type="ECO:0000256" key="1">
    <source>
        <dbReference type="SAM" id="MobiDB-lite"/>
    </source>
</evidence>
<feature type="transmembrane region" description="Helical" evidence="2">
    <location>
        <begin position="109"/>
        <end position="134"/>
    </location>
</feature>
<proteinExistence type="predicted"/>
<comment type="caution">
    <text evidence="3">The sequence shown here is derived from an EMBL/GenBank/DDBJ whole genome shotgun (WGS) entry which is preliminary data.</text>
</comment>
<gene>
    <name evidence="3" type="ORF">LSH36_16g08006</name>
</gene>
<keyword evidence="4" id="KW-1185">Reference proteome</keyword>
<protein>
    <submittedName>
        <fullName evidence="3">Uncharacterized protein</fullName>
    </submittedName>
</protein>
<sequence>MEEDEFLIQEQKWRDTMAWHASRHCKSGKDNCLTEDKQIRYHDVIISSTTNKSPDVSIDFYIRDRYDHTKAGLSSQQVRSFFLERESDIEDEFEKKMTFILPEEEGMEAWLIAVIVICSVIGAALIIAVIVLAVKQHKYKKETKKRDEIRSQLHDYDLTLDFSLSEGKLNPAYDSDAEKPTTSGASERSNILDPGQHSPTHSKTDVSSEARKSGDNEVGRVNSSPRISSDTTNNQLEDTVVDLLNDDDRETVQIDSDPESNRL</sequence>
<feature type="compositionally biased region" description="Basic and acidic residues" evidence="1">
    <location>
        <begin position="202"/>
        <end position="218"/>
    </location>
</feature>
<evidence type="ECO:0000313" key="3">
    <source>
        <dbReference type="EMBL" id="KAK2168533.1"/>
    </source>
</evidence>